<gene>
    <name evidence="2" type="ORF">HPB48_010017</name>
</gene>
<dbReference type="SUPFAM" id="SSF55486">
    <property type="entry name" value="Metalloproteases ('zincins'), catalytic domain"/>
    <property type="match status" value="1"/>
</dbReference>
<dbReference type="GO" id="GO:0004222">
    <property type="term" value="F:metalloendopeptidase activity"/>
    <property type="evidence" value="ECO:0007669"/>
    <property type="project" value="InterPro"/>
</dbReference>
<dbReference type="AlphaFoldDB" id="A0A9J6GCD5"/>
<feature type="domain" description="Peptidase M13 C-terminal" evidence="1">
    <location>
        <begin position="83"/>
        <end position="152"/>
    </location>
</feature>
<dbReference type="EMBL" id="JABSTR010000006">
    <property type="protein sequence ID" value="KAH9373042.1"/>
    <property type="molecule type" value="Genomic_DNA"/>
</dbReference>
<comment type="caution">
    <text evidence="2">The sequence shown here is derived from an EMBL/GenBank/DDBJ whole genome shotgun (WGS) entry which is preliminary data.</text>
</comment>
<name>A0A9J6GCD5_HAELO</name>
<dbReference type="InterPro" id="IPR042089">
    <property type="entry name" value="Peptidase_M13_dom_2"/>
</dbReference>
<dbReference type="Proteomes" id="UP000821853">
    <property type="component" value="Chromosome 4"/>
</dbReference>
<dbReference type="Gene3D" id="3.40.390.10">
    <property type="entry name" value="Collagenase (Catalytic Domain)"/>
    <property type="match status" value="1"/>
</dbReference>
<dbReference type="GO" id="GO:0006508">
    <property type="term" value="P:proteolysis"/>
    <property type="evidence" value="ECO:0007669"/>
    <property type="project" value="InterPro"/>
</dbReference>
<dbReference type="Pfam" id="PF01431">
    <property type="entry name" value="Peptidase_M13"/>
    <property type="match status" value="1"/>
</dbReference>
<organism evidence="2 3">
    <name type="scientific">Haemaphysalis longicornis</name>
    <name type="common">Bush tick</name>
    <dbReference type="NCBI Taxonomy" id="44386"/>
    <lineage>
        <taxon>Eukaryota</taxon>
        <taxon>Metazoa</taxon>
        <taxon>Ecdysozoa</taxon>
        <taxon>Arthropoda</taxon>
        <taxon>Chelicerata</taxon>
        <taxon>Arachnida</taxon>
        <taxon>Acari</taxon>
        <taxon>Parasitiformes</taxon>
        <taxon>Ixodida</taxon>
        <taxon>Ixodoidea</taxon>
        <taxon>Ixodidae</taxon>
        <taxon>Haemaphysalinae</taxon>
        <taxon>Haemaphysalis</taxon>
    </lineage>
</organism>
<proteinExistence type="predicted"/>
<reference evidence="2 3" key="1">
    <citation type="journal article" date="2020" name="Cell">
        <title>Large-Scale Comparative Analyses of Tick Genomes Elucidate Their Genetic Diversity and Vector Capacities.</title>
        <authorList>
            <consortium name="Tick Genome and Microbiome Consortium (TIGMIC)"/>
            <person name="Jia N."/>
            <person name="Wang J."/>
            <person name="Shi W."/>
            <person name="Du L."/>
            <person name="Sun Y."/>
            <person name="Zhan W."/>
            <person name="Jiang J.F."/>
            <person name="Wang Q."/>
            <person name="Zhang B."/>
            <person name="Ji P."/>
            <person name="Bell-Sakyi L."/>
            <person name="Cui X.M."/>
            <person name="Yuan T.T."/>
            <person name="Jiang B.G."/>
            <person name="Yang W.F."/>
            <person name="Lam T.T."/>
            <person name="Chang Q.C."/>
            <person name="Ding S.J."/>
            <person name="Wang X.J."/>
            <person name="Zhu J.G."/>
            <person name="Ruan X.D."/>
            <person name="Zhao L."/>
            <person name="Wei J.T."/>
            <person name="Ye R.Z."/>
            <person name="Que T.C."/>
            <person name="Du C.H."/>
            <person name="Zhou Y.H."/>
            <person name="Cheng J.X."/>
            <person name="Dai P.F."/>
            <person name="Guo W.B."/>
            <person name="Han X.H."/>
            <person name="Huang E.J."/>
            <person name="Li L.F."/>
            <person name="Wei W."/>
            <person name="Gao Y.C."/>
            <person name="Liu J.Z."/>
            <person name="Shao H.Z."/>
            <person name="Wang X."/>
            <person name="Wang C.C."/>
            <person name="Yang T.C."/>
            <person name="Huo Q.B."/>
            <person name="Li W."/>
            <person name="Chen H.Y."/>
            <person name="Chen S.E."/>
            <person name="Zhou L.G."/>
            <person name="Ni X.B."/>
            <person name="Tian J.H."/>
            <person name="Sheng Y."/>
            <person name="Liu T."/>
            <person name="Pan Y.S."/>
            <person name="Xia L.Y."/>
            <person name="Li J."/>
            <person name="Zhao F."/>
            <person name="Cao W.C."/>
        </authorList>
    </citation>
    <scope>NUCLEOTIDE SEQUENCE [LARGE SCALE GENOMIC DNA]</scope>
    <source>
        <strain evidence="2">HaeL-2018</strain>
    </source>
</reference>
<dbReference type="Gene3D" id="1.10.1380.10">
    <property type="entry name" value="Neutral endopeptidase , domain2"/>
    <property type="match status" value="1"/>
</dbReference>
<accession>A0A9J6GCD5</accession>
<evidence type="ECO:0000313" key="2">
    <source>
        <dbReference type="EMBL" id="KAH9373042.1"/>
    </source>
</evidence>
<evidence type="ECO:0000313" key="3">
    <source>
        <dbReference type="Proteomes" id="UP000821853"/>
    </source>
</evidence>
<evidence type="ECO:0000259" key="1">
    <source>
        <dbReference type="Pfam" id="PF01431"/>
    </source>
</evidence>
<protein>
    <recommendedName>
        <fullName evidence="1">Peptidase M13 C-terminal domain-containing protein</fullName>
    </recommendedName>
</protein>
<dbReference type="InterPro" id="IPR024079">
    <property type="entry name" value="MetalloPept_cat_dom_sf"/>
</dbReference>
<sequence>MSSPNLPRKKRKLKFTHMDVKLWPPDAFLVSEKLDMMYAGFPRAQSEPFFGTWVNSRKALQALMLSPLYYDLMIPRYSWHTRNALYLYTANSAWFSISALLPPSFFPQGNAVMSYSGLGFQLTRQLLRAVDDTGIHFDHAGKVATWLTKKSRGVSTNVKPGAGAKHAVYTGIIGALEFLPTEIPRALALNKI</sequence>
<dbReference type="VEuPathDB" id="VectorBase:HLOH_044100"/>
<dbReference type="InterPro" id="IPR018497">
    <property type="entry name" value="Peptidase_M13_C"/>
</dbReference>
<keyword evidence="3" id="KW-1185">Reference proteome</keyword>